<evidence type="ECO:0000259" key="2">
    <source>
        <dbReference type="PROSITE" id="PS50072"/>
    </source>
</evidence>
<dbReference type="GO" id="GO:0005737">
    <property type="term" value="C:cytoplasm"/>
    <property type="evidence" value="ECO:0007669"/>
    <property type="project" value="TreeGrafter"/>
</dbReference>
<accession>A0A8J4F1J3</accession>
<protein>
    <recommendedName>
        <fullName evidence="6">Peptidylprolyl isomerase</fullName>
    </recommendedName>
</protein>
<sequence>MNASRAISSRNASCSHSPSIVGRHHLGVRCRRSTVLIKALLKTEGPFADQIRWSQTTDEVQVEVPVAEGVRGRDVTLEVHPRRLRLAVRGQSVLSGSLADAGEVTVDDCFWTLETRPGPSPEAAARYVALTLVKKTSGYMSWEALLESDRPDTTTTHRVGLKVSIGGEPAGTVVCGLYGNVVPKTAENFRALVTGEKGVSLLSGKPLHLRGCTFHRIIPGFMVQGGDFTHGDGTGGESVYGERFPDENFKLRHDTAGLLAMANAGPDTNGSQFYITLAPQPHLDGKHVVFGKVEAGMEVIRAMENEGSSSGQVDRPVVIEECMELPLGPGELERVADENKMLRLSKASS</sequence>
<dbReference type="InterPro" id="IPR008978">
    <property type="entry name" value="HSP20-like_chaperone"/>
</dbReference>
<feature type="domain" description="PPIase cyclophilin-type" evidence="2">
    <location>
        <begin position="160"/>
        <end position="324"/>
    </location>
</feature>
<organism evidence="4 5">
    <name type="scientific">Volvox africanus</name>
    <dbReference type="NCBI Taxonomy" id="51714"/>
    <lineage>
        <taxon>Eukaryota</taxon>
        <taxon>Viridiplantae</taxon>
        <taxon>Chlorophyta</taxon>
        <taxon>core chlorophytes</taxon>
        <taxon>Chlorophyceae</taxon>
        <taxon>CS clade</taxon>
        <taxon>Chlamydomonadales</taxon>
        <taxon>Volvocaceae</taxon>
        <taxon>Volvox</taxon>
    </lineage>
</organism>
<dbReference type="EMBL" id="BNCO01000026">
    <property type="protein sequence ID" value="GIL57128.1"/>
    <property type="molecule type" value="Genomic_DNA"/>
</dbReference>
<evidence type="ECO:0000259" key="3">
    <source>
        <dbReference type="PROSITE" id="PS51203"/>
    </source>
</evidence>
<proteinExistence type="inferred from homology"/>
<dbReference type="Pfam" id="PF00160">
    <property type="entry name" value="Pro_isomerase"/>
    <property type="match status" value="1"/>
</dbReference>
<dbReference type="InterPro" id="IPR007052">
    <property type="entry name" value="CS_dom"/>
</dbReference>
<evidence type="ECO:0000256" key="1">
    <source>
        <dbReference type="ARBA" id="ARBA00007365"/>
    </source>
</evidence>
<comment type="caution">
    <text evidence="4">The sequence shown here is derived from an EMBL/GenBank/DDBJ whole genome shotgun (WGS) entry which is preliminary data.</text>
</comment>
<dbReference type="PRINTS" id="PR00153">
    <property type="entry name" value="CSAPPISMRASE"/>
</dbReference>
<dbReference type="AlphaFoldDB" id="A0A8J4F1J3"/>
<dbReference type="CDD" id="cd01926">
    <property type="entry name" value="cyclophilin_ABH_like"/>
    <property type="match status" value="1"/>
</dbReference>
<dbReference type="Gene3D" id="2.40.100.10">
    <property type="entry name" value="Cyclophilin-like"/>
    <property type="match status" value="1"/>
</dbReference>
<evidence type="ECO:0000313" key="5">
    <source>
        <dbReference type="Proteomes" id="UP000747399"/>
    </source>
</evidence>
<feature type="domain" description="CS" evidence="3">
    <location>
        <begin position="46"/>
        <end position="146"/>
    </location>
</feature>
<dbReference type="PROSITE" id="PS51203">
    <property type="entry name" value="CS"/>
    <property type="match status" value="1"/>
</dbReference>
<evidence type="ECO:0008006" key="6">
    <source>
        <dbReference type="Google" id="ProtNLM"/>
    </source>
</evidence>
<dbReference type="PANTHER" id="PTHR11071:SF561">
    <property type="entry name" value="PEPTIDYL-PROLYL CIS-TRANS ISOMERASE D-RELATED"/>
    <property type="match status" value="1"/>
</dbReference>
<dbReference type="CDD" id="cd06467">
    <property type="entry name" value="p23_NUDC_like"/>
    <property type="match status" value="1"/>
</dbReference>
<gene>
    <name evidence="4" type="ORF">Vafri_12342</name>
</gene>
<dbReference type="Gene3D" id="2.60.40.790">
    <property type="match status" value="1"/>
</dbReference>
<dbReference type="SUPFAM" id="SSF49764">
    <property type="entry name" value="HSP20-like chaperones"/>
    <property type="match status" value="1"/>
</dbReference>
<dbReference type="InterPro" id="IPR029000">
    <property type="entry name" value="Cyclophilin-like_dom_sf"/>
</dbReference>
<dbReference type="GO" id="GO:0016018">
    <property type="term" value="F:cyclosporin A binding"/>
    <property type="evidence" value="ECO:0007669"/>
    <property type="project" value="TreeGrafter"/>
</dbReference>
<dbReference type="PANTHER" id="PTHR11071">
    <property type="entry name" value="PEPTIDYL-PROLYL CIS-TRANS ISOMERASE"/>
    <property type="match status" value="1"/>
</dbReference>
<dbReference type="GO" id="GO:0003755">
    <property type="term" value="F:peptidyl-prolyl cis-trans isomerase activity"/>
    <property type="evidence" value="ECO:0007669"/>
    <property type="project" value="InterPro"/>
</dbReference>
<dbReference type="Pfam" id="PF04969">
    <property type="entry name" value="CS"/>
    <property type="match status" value="1"/>
</dbReference>
<reference evidence="4" key="1">
    <citation type="journal article" date="2021" name="Proc. Natl. Acad. Sci. U.S.A.">
        <title>Three genomes in the algal genus Volvox reveal the fate of a haploid sex-determining region after a transition to homothallism.</title>
        <authorList>
            <person name="Yamamoto K."/>
            <person name="Hamaji T."/>
            <person name="Kawai-Toyooka H."/>
            <person name="Matsuzaki R."/>
            <person name="Takahashi F."/>
            <person name="Nishimura Y."/>
            <person name="Kawachi M."/>
            <person name="Noguchi H."/>
            <person name="Minakuchi Y."/>
            <person name="Umen J.G."/>
            <person name="Toyoda A."/>
            <person name="Nozaki H."/>
        </authorList>
    </citation>
    <scope>NUCLEOTIDE SEQUENCE</scope>
    <source>
        <strain evidence="4">NIES-3780</strain>
    </source>
</reference>
<dbReference type="FunFam" id="2.40.100.10:FF:000023">
    <property type="entry name" value="Peptidyl-prolyl cis-trans isomerase"/>
    <property type="match status" value="1"/>
</dbReference>
<evidence type="ECO:0000313" key="4">
    <source>
        <dbReference type="EMBL" id="GIL57128.1"/>
    </source>
</evidence>
<keyword evidence="5" id="KW-1185">Reference proteome</keyword>
<comment type="similarity">
    <text evidence="1">Belongs to the cyclophilin-type PPIase family.</text>
</comment>
<dbReference type="PROSITE" id="PS50072">
    <property type="entry name" value="CSA_PPIASE_2"/>
    <property type="match status" value="1"/>
</dbReference>
<name>A0A8J4F1J3_9CHLO</name>
<dbReference type="Proteomes" id="UP000747399">
    <property type="component" value="Unassembled WGS sequence"/>
</dbReference>
<dbReference type="GO" id="GO:0006457">
    <property type="term" value="P:protein folding"/>
    <property type="evidence" value="ECO:0007669"/>
    <property type="project" value="TreeGrafter"/>
</dbReference>
<dbReference type="InterPro" id="IPR002130">
    <property type="entry name" value="Cyclophilin-type_PPIase_dom"/>
</dbReference>
<dbReference type="SUPFAM" id="SSF50891">
    <property type="entry name" value="Cyclophilin-like"/>
    <property type="match status" value="1"/>
</dbReference>